<evidence type="ECO:0000256" key="2">
    <source>
        <dbReference type="SAM" id="Coils"/>
    </source>
</evidence>
<sequence length="59" mass="6724">MDIFDALEQRVEALVARKKALEEENAALRAEVARMADEQKTVATRLDGLLEKLREEIEP</sequence>
<dbReference type="RefSeq" id="WP_129355022.1">
    <property type="nucleotide sequence ID" value="NZ_CP026538.1"/>
</dbReference>
<evidence type="ECO:0000313" key="3">
    <source>
        <dbReference type="EMBL" id="QAZ69025.1"/>
    </source>
</evidence>
<keyword evidence="4" id="KW-1185">Reference proteome</keyword>
<proteinExistence type="predicted"/>
<feature type="coiled-coil region" evidence="2">
    <location>
        <begin position="4"/>
        <end position="38"/>
    </location>
</feature>
<dbReference type="Proteomes" id="UP000293296">
    <property type="component" value="Chromosome"/>
</dbReference>
<reference evidence="3 4" key="1">
    <citation type="submission" date="2018-02" db="EMBL/GenBank/DDBJ databases">
        <title>Genome sequence of Desulfovibrio carbinolicus DSM 3852.</title>
        <authorList>
            <person name="Wilbanks E."/>
            <person name="Skennerton C.T."/>
            <person name="Orphan V.J."/>
        </authorList>
    </citation>
    <scope>NUCLEOTIDE SEQUENCE [LARGE SCALE GENOMIC DNA]</scope>
    <source>
        <strain evidence="3 4">DSM 3852</strain>
    </source>
</reference>
<evidence type="ECO:0000313" key="4">
    <source>
        <dbReference type="Proteomes" id="UP000293296"/>
    </source>
</evidence>
<gene>
    <name evidence="3" type="ORF">C3Y92_17990</name>
</gene>
<evidence type="ECO:0000256" key="1">
    <source>
        <dbReference type="ARBA" id="ARBA00023054"/>
    </source>
</evidence>
<name>A0A4P6HPK9_9BACT</name>
<organism evidence="3 4">
    <name type="scientific">Solidesulfovibrio carbinolicus</name>
    <dbReference type="NCBI Taxonomy" id="296842"/>
    <lineage>
        <taxon>Bacteria</taxon>
        <taxon>Pseudomonadati</taxon>
        <taxon>Thermodesulfobacteriota</taxon>
        <taxon>Desulfovibrionia</taxon>
        <taxon>Desulfovibrionales</taxon>
        <taxon>Desulfovibrionaceae</taxon>
        <taxon>Solidesulfovibrio</taxon>
    </lineage>
</organism>
<dbReference type="EMBL" id="CP026538">
    <property type="protein sequence ID" value="QAZ69025.1"/>
    <property type="molecule type" value="Genomic_DNA"/>
</dbReference>
<dbReference type="KEGG" id="dcb:C3Y92_17990"/>
<dbReference type="GO" id="GO:0090529">
    <property type="term" value="P:cell septum assembly"/>
    <property type="evidence" value="ECO:0007669"/>
    <property type="project" value="InterPro"/>
</dbReference>
<dbReference type="GO" id="GO:0005737">
    <property type="term" value="C:cytoplasm"/>
    <property type="evidence" value="ECO:0007669"/>
    <property type="project" value="InterPro"/>
</dbReference>
<dbReference type="InterPro" id="IPR009252">
    <property type="entry name" value="Cell_div_ZapB"/>
</dbReference>
<keyword evidence="3" id="KW-0132">Cell division</keyword>
<protein>
    <submittedName>
        <fullName evidence="3">Cell division protein ZapB</fullName>
    </submittedName>
</protein>
<dbReference type="AlphaFoldDB" id="A0A4P6HPK9"/>
<keyword evidence="3" id="KW-0131">Cell cycle</keyword>
<dbReference type="Gene3D" id="1.20.5.340">
    <property type="match status" value="1"/>
</dbReference>
<dbReference type="GO" id="GO:0043093">
    <property type="term" value="P:FtsZ-dependent cytokinesis"/>
    <property type="evidence" value="ECO:0007669"/>
    <property type="project" value="InterPro"/>
</dbReference>
<dbReference type="Pfam" id="PF06005">
    <property type="entry name" value="ZapB"/>
    <property type="match status" value="1"/>
</dbReference>
<accession>A0A4P6HPK9</accession>
<keyword evidence="1 2" id="KW-0175">Coiled coil</keyword>